<gene>
    <name evidence="1" type="ORF">N508_002022</name>
</gene>
<keyword evidence="2" id="KW-1185">Reference proteome</keyword>
<dbReference type="InterPro" id="IPR007487">
    <property type="entry name" value="ABC_transpt-TYRBP-like"/>
</dbReference>
<reference evidence="1" key="3">
    <citation type="submission" date="2022-06" db="EMBL/GenBank/DDBJ databases">
        <title>Resources to Facilitate Use of the Altered Schaedler Flora (ASF) Mouse Model to Study Microbiome Function.</title>
        <authorList>
            <person name="Proctor A."/>
            <person name="Parvinroo S."/>
            <person name="Richie T."/>
            <person name="Jia X."/>
            <person name="Lee S.T.M."/>
            <person name="Karp P.D."/>
            <person name="Paley S."/>
            <person name="Kostic A.D."/>
            <person name="Pierre J.F."/>
            <person name="Wannemuehler M.J."/>
            <person name="Phillips G.J."/>
        </authorList>
    </citation>
    <scope>NUCLEOTIDE SEQUENCE</scope>
    <source>
        <strain evidence="1">ASF457</strain>
    </source>
</reference>
<dbReference type="EMBL" id="CP097562">
    <property type="protein sequence ID" value="USF24928.1"/>
    <property type="molecule type" value="Genomic_DNA"/>
</dbReference>
<dbReference type="CDD" id="cd06325">
    <property type="entry name" value="PBP1_ABC_unchar_transporter"/>
    <property type="match status" value="1"/>
</dbReference>
<accession>V2RHQ1</accession>
<dbReference type="PANTHER" id="PTHR35271:SF1">
    <property type="entry name" value="ABC TRANSPORTER, SUBSTRATE-BINDING LIPOPROTEIN"/>
    <property type="match status" value="1"/>
</dbReference>
<proteinExistence type="predicted"/>
<dbReference type="OrthoDB" id="9776955at2"/>
<dbReference type="Gene3D" id="3.40.50.2300">
    <property type="match status" value="2"/>
</dbReference>
<evidence type="ECO:0000313" key="2">
    <source>
        <dbReference type="Proteomes" id="UP000017429"/>
    </source>
</evidence>
<dbReference type="PANTHER" id="PTHR35271">
    <property type="entry name" value="ABC TRANSPORTER, SUBSTRATE-BINDING LIPOPROTEIN-RELATED"/>
    <property type="match status" value="1"/>
</dbReference>
<dbReference type="SUPFAM" id="SSF53822">
    <property type="entry name" value="Periplasmic binding protein-like I"/>
    <property type="match status" value="1"/>
</dbReference>
<reference evidence="1" key="1">
    <citation type="journal article" date="2014" name="Genome Announc.">
        <title>Draft genome sequences of the altered schaedler flora, a defined bacterial community from gnotobiotic mice.</title>
        <authorList>
            <person name="Wannemuehler M.J."/>
            <person name="Overstreet A.M."/>
            <person name="Ward D.V."/>
            <person name="Phillips G.J."/>
        </authorList>
    </citation>
    <scope>NUCLEOTIDE SEQUENCE</scope>
    <source>
        <strain evidence="1">ASF457</strain>
    </source>
</reference>
<dbReference type="Pfam" id="PF04392">
    <property type="entry name" value="ABC_sub_bind"/>
    <property type="match status" value="1"/>
</dbReference>
<dbReference type="Proteomes" id="UP000017429">
    <property type="component" value="Chromosome"/>
</dbReference>
<dbReference type="InterPro" id="IPR028082">
    <property type="entry name" value="Peripla_BP_I"/>
</dbReference>
<dbReference type="KEGG" id="msch:N508_002022"/>
<evidence type="ECO:0000313" key="1">
    <source>
        <dbReference type="EMBL" id="USF24928.1"/>
    </source>
</evidence>
<name>V2RHQ1_9BACT</name>
<dbReference type="AlphaFoldDB" id="V2RHQ1"/>
<sequence>MKNKIYILLITVIFIIYTGCNKNAANSDNNSASYKVGIAVINNHPALLEIEKGIIDELKAQNMNVLIDSQNANNDANIINAIASKFATDKKDLSIGIATPTAVALANSIKDRPVLFATVNDPIGAGLVDSLDKGKNNVTGLSDALPIKEHLKIYHSIYPFKKLGFIYNGAERNSITMLKITQEVCKEMGIELLPITIYSSVEVNMAAESLVSRVDAFYVVTDNTLVSGLNALITAASNNNIPIFSEDYTSAVNGGVLYAVGFDYYKAGRKTGKMAVEILKGKKPDEMPVTFMKYPDESLMIIDMDRAKALNIEIPKALITENTKIIENNKIK</sequence>
<protein>
    <submittedName>
        <fullName evidence="1">Uncharacterized protein</fullName>
    </submittedName>
</protein>
<organism evidence="1 2">
    <name type="scientific">Mucispirillum schaedleri ASF457</name>
    <dbReference type="NCBI Taxonomy" id="1379858"/>
    <lineage>
        <taxon>Bacteria</taxon>
        <taxon>Pseudomonadati</taxon>
        <taxon>Deferribacterota</taxon>
        <taxon>Deferribacteres</taxon>
        <taxon>Deferribacterales</taxon>
        <taxon>Mucispirillaceae</taxon>
        <taxon>Mucispirillum</taxon>
    </lineage>
</organism>
<dbReference type="RefSeq" id="WP_023276568.1">
    <property type="nucleotide sequence ID" value="NZ_CP097562.1"/>
</dbReference>
<dbReference type="eggNOG" id="COG2984">
    <property type="taxonomic scope" value="Bacteria"/>
</dbReference>
<reference evidence="1" key="2">
    <citation type="submission" date="2022-05" db="EMBL/GenBank/DDBJ databases">
        <authorList>
            <person name="Proctor A.L."/>
            <person name="Phillips G.J."/>
            <person name="Wannemuehler M.J."/>
        </authorList>
    </citation>
    <scope>NUCLEOTIDE SEQUENCE</scope>
    <source>
        <strain evidence="1">ASF457</strain>
    </source>
</reference>